<evidence type="ECO:0000256" key="1">
    <source>
        <dbReference type="SAM" id="Phobius"/>
    </source>
</evidence>
<feature type="transmembrane region" description="Helical" evidence="1">
    <location>
        <begin position="145"/>
        <end position="178"/>
    </location>
</feature>
<gene>
    <name evidence="2" type="ORF">SAMN02982929_06607</name>
    <name evidence="3" type="ORF">SAMN05216506_11363</name>
</gene>
<feature type="transmembrane region" description="Helical" evidence="1">
    <location>
        <begin position="100"/>
        <end position="133"/>
    </location>
</feature>
<keyword evidence="4" id="KW-1185">Reference proteome</keyword>
<feature type="transmembrane region" description="Helical" evidence="1">
    <location>
        <begin position="185"/>
        <end position="207"/>
    </location>
</feature>
<feature type="transmembrane region" description="Helical" evidence="1">
    <location>
        <begin position="55"/>
        <end position="79"/>
    </location>
</feature>
<protein>
    <submittedName>
        <fullName evidence="2">ABC-2 type transport system permease protein</fullName>
    </submittedName>
</protein>
<feature type="transmembrane region" description="Helical" evidence="1">
    <location>
        <begin position="16"/>
        <end position="35"/>
    </location>
</feature>
<dbReference type="Pfam" id="PF12730">
    <property type="entry name" value="ABC2_membrane_4"/>
    <property type="match status" value="1"/>
</dbReference>
<evidence type="ECO:0000313" key="3">
    <source>
        <dbReference type="EMBL" id="SFE65399.1"/>
    </source>
</evidence>
<dbReference type="Proteomes" id="UP000199690">
    <property type="component" value="Unassembled WGS sequence"/>
</dbReference>
<sequence length="284" mass="29777">MGALIKAEFRKTFTTNLWWALLIPVAVIGFGAGWMGTSFVGFLNSIQQLDRPVPLALLSVAMSANFSTIFGALFGALCVAGEYRNKTITTSFLTSNPRSAVLIAKLVLAAAVGAVYGLVNVLCASLGGLVGASQDIGQFGDIGDWLSVGATCVLAMVLWTLLGVGFGALVANAVLAIILPLVYKFVVEFIVSMALVSSNVSGIGPYLPGSAGNGIVSNLAVPLFIAAVAGPDEPDVPRVAFELLHVFFGGHYGHAWWASMLTFLAYTAVFIAGGWWASRRRDIA</sequence>
<dbReference type="EMBL" id="FNVB01000013">
    <property type="protein sequence ID" value="SEG96997.1"/>
    <property type="molecule type" value="Genomic_DNA"/>
</dbReference>
<proteinExistence type="predicted"/>
<dbReference type="GO" id="GO:0140359">
    <property type="term" value="F:ABC-type transporter activity"/>
    <property type="evidence" value="ECO:0007669"/>
    <property type="project" value="InterPro"/>
</dbReference>
<evidence type="ECO:0000313" key="5">
    <source>
        <dbReference type="Proteomes" id="UP000236729"/>
    </source>
</evidence>
<reference evidence="4 5" key="1">
    <citation type="submission" date="2016-10" db="EMBL/GenBank/DDBJ databases">
        <authorList>
            <person name="Varghese N."/>
            <person name="Submissions S."/>
        </authorList>
    </citation>
    <scope>NUCLEOTIDE SEQUENCE [LARGE SCALE GENOMIC DNA]</scope>
    <source>
        <strain evidence="5">ATCC 20501</strain>
        <strain evidence="3 4">CGMCC 4.3529</strain>
    </source>
</reference>
<keyword evidence="1" id="KW-0812">Transmembrane</keyword>
<dbReference type="AlphaFoldDB" id="A0A1H6EGP8"/>
<dbReference type="RefSeq" id="WP_093356985.1">
    <property type="nucleotide sequence ID" value="NZ_FNVB01000013.1"/>
</dbReference>
<keyword evidence="1" id="KW-1133">Transmembrane helix</keyword>
<keyword evidence="1" id="KW-0472">Membrane</keyword>
<evidence type="ECO:0000313" key="2">
    <source>
        <dbReference type="EMBL" id="SEG96997.1"/>
    </source>
</evidence>
<reference evidence="2" key="2">
    <citation type="submission" date="2016-10" db="EMBL/GenBank/DDBJ databases">
        <authorList>
            <person name="de Groot N.N."/>
        </authorList>
    </citation>
    <scope>NUCLEOTIDE SEQUENCE [LARGE SCALE GENOMIC DNA]</scope>
    <source>
        <strain evidence="2">ATCC 20501</strain>
    </source>
</reference>
<dbReference type="EMBL" id="FOME01000013">
    <property type="protein sequence ID" value="SFE65399.1"/>
    <property type="molecule type" value="Genomic_DNA"/>
</dbReference>
<dbReference type="Proteomes" id="UP000236729">
    <property type="component" value="Unassembled WGS sequence"/>
</dbReference>
<dbReference type="GO" id="GO:0005886">
    <property type="term" value="C:plasma membrane"/>
    <property type="evidence" value="ECO:0007669"/>
    <property type="project" value="UniProtKB-SubCell"/>
</dbReference>
<evidence type="ECO:0000313" key="4">
    <source>
        <dbReference type="Proteomes" id="UP000199690"/>
    </source>
</evidence>
<feature type="transmembrane region" description="Helical" evidence="1">
    <location>
        <begin position="255"/>
        <end position="277"/>
    </location>
</feature>
<name>A0A1H6EGP8_9PSEU</name>
<accession>A0A1I2CAN2</accession>
<organism evidence="2 5">
    <name type="scientific">Saccharopolyspora kobensis</name>
    <dbReference type="NCBI Taxonomy" id="146035"/>
    <lineage>
        <taxon>Bacteria</taxon>
        <taxon>Bacillati</taxon>
        <taxon>Actinomycetota</taxon>
        <taxon>Actinomycetes</taxon>
        <taxon>Pseudonocardiales</taxon>
        <taxon>Pseudonocardiaceae</taxon>
        <taxon>Saccharopolyspora</taxon>
    </lineage>
</organism>
<accession>A0A1H6EGP8</accession>